<dbReference type="Proteomes" id="UP001501057">
    <property type="component" value="Unassembled WGS sequence"/>
</dbReference>
<reference evidence="1 2" key="1">
    <citation type="journal article" date="2019" name="Int. J. Syst. Evol. Microbiol.">
        <title>The Global Catalogue of Microorganisms (GCM) 10K type strain sequencing project: providing services to taxonomists for standard genome sequencing and annotation.</title>
        <authorList>
            <consortium name="The Broad Institute Genomics Platform"/>
            <consortium name="The Broad Institute Genome Sequencing Center for Infectious Disease"/>
            <person name="Wu L."/>
            <person name="Ma J."/>
        </authorList>
    </citation>
    <scope>NUCLEOTIDE SEQUENCE [LARGE SCALE GENOMIC DNA]</scope>
    <source>
        <strain evidence="1 2">JCM 13518</strain>
    </source>
</reference>
<comment type="caution">
    <text evidence="1">The sequence shown here is derived from an EMBL/GenBank/DDBJ whole genome shotgun (WGS) entry which is preliminary data.</text>
</comment>
<accession>A0ABN2K0Z9</accession>
<organism evidence="1 2">
    <name type="scientific">Aeromicrobium alkaliterrae</name>
    <dbReference type="NCBI Taxonomy" id="302168"/>
    <lineage>
        <taxon>Bacteria</taxon>
        <taxon>Bacillati</taxon>
        <taxon>Actinomycetota</taxon>
        <taxon>Actinomycetes</taxon>
        <taxon>Propionibacteriales</taxon>
        <taxon>Nocardioidaceae</taxon>
        <taxon>Aeromicrobium</taxon>
    </lineage>
</organism>
<name>A0ABN2K0Z9_9ACTN</name>
<gene>
    <name evidence="1" type="ORF">GCM10009710_27520</name>
</gene>
<dbReference type="EMBL" id="BAAAME010000005">
    <property type="protein sequence ID" value="GAA1746047.1"/>
    <property type="molecule type" value="Genomic_DNA"/>
</dbReference>
<dbReference type="RefSeq" id="WP_344202648.1">
    <property type="nucleotide sequence ID" value="NZ_BAAAME010000005.1"/>
</dbReference>
<protein>
    <recommendedName>
        <fullName evidence="3">XRE family transcriptional regulator</fullName>
    </recommendedName>
</protein>
<evidence type="ECO:0000313" key="1">
    <source>
        <dbReference type="EMBL" id="GAA1746047.1"/>
    </source>
</evidence>
<evidence type="ECO:0000313" key="2">
    <source>
        <dbReference type="Proteomes" id="UP001501057"/>
    </source>
</evidence>
<proteinExistence type="predicted"/>
<keyword evidence="2" id="KW-1185">Reference proteome</keyword>
<sequence length="283" mass="30923">MADVTGAGTFAAALDEAIRGRRMTLQQVRERLLAVGHPISLASLSYWRAGLREPERRRSLEAVPELERVLGLGEGALSGRLVRGGAQLPRPFDELVGEPTVESLVGESDVDRVVFQMTVDVGPAREVQRARLLQIFVARRAGVEGVTIFAGPDKGTQDNDVVLRAVSGCSVQNATRLGNGIIGTTITFERPLSEGEAVVTECEAVVDGRPDLETEYGLVAEQRLEEAMIWVRFHPDCLPARAWVWFDEDGLQHAWPAALDGATGLHYRQTDFGPGSLGARWEW</sequence>
<evidence type="ECO:0008006" key="3">
    <source>
        <dbReference type="Google" id="ProtNLM"/>
    </source>
</evidence>